<dbReference type="Proteomes" id="UP000799776">
    <property type="component" value="Unassembled WGS sequence"/>
</dbReference>
<dbReference type="Gene3D" id="3.90.470.20">
    <property type="entry name" value="4'-phosphopantetheinyl transferase domain"/>
    <property type="match status" value="2"/>
</dbReference>
<evidence type="ECO:0000313" key="4">
    <source>
        <dbReference type="EMBL" id="KAF2087104.1"/>
    </source>
</evidence>
<dbReference type="GO" id="GO:0000287">
    <property type="term" value="F:magnesium ion binding"/>
    <property type="evidence" value="ECO:0007669"/>
    <property type="project" value="InterPro"/>
</dbReference>
<evidence type="ECO:0000256" key="2">
    <source>
        <dbReference type="ARBA" id="ARBA00022679"/>
    </source>
</evidence>
<dbReference type="InterPro" id="IPR050559">
    <property type="entry name" value="P-Pant_transferase_sf"/>
</dbReference>
<dbReference type="GO" id="GO:0019878">
    <property type="term" value="P:lysine biosynthetic process via aminoadipic acid"/>
    <property type="evidence" value="ECO:0007669"/>
    <property type="project" value="TreeGrafter"/>
</dbReference>
<proteinExistence type="predicted"/>
<dbReference type="EMBL" id="ML978721">
    <property type="protein sequence ID" value="KAF2087104.1"/>
    <property type="molecule type" value="Genomic_DNA"/>
</dbReference>
<evidence type="ECO:0000256" key="1">
    <source>
        <dbReference type="ARBA" id="ARBA00013172"/>
    </source>
</evidence>
<feature type="domain" description="4'-phosphopantetheinyl transferase N-terminal" evidence="3">
    <location>
        <begin position="29"/>
        <end position="120"/>
    </location>
</feature>
<accession>A0A9P4LX01</accession>
<keyword evidence="2" id="KW-0808">Transferase</keyword>
<dbReference type="InterPro" id="IPR055066">
    <property type="entry name" value="AASDHPPT_N"/>
</dbReference>
<name>A0A9P4LX01_9PEZI</name>
<keyword evidence="5" id="KW-1185">Reference proteome</keyword>
<protein>
    <recommendedName>
        <fullName evidence="1">holo-[acyl-carrier-protein] synthase</fullName>
        <ecNumber evidence="1">2.7.8.7</ecNumber>
    </recommendedName>
</protein>
<dbReference type="PANTHER" id="PTHR12215:SF10">
    <property type="entry name" value="L-AMINOADIPATE-SEMIALDEHYDE DEHYDROGENASE-PHOSPHOPANTETHEINYL TRANSFERASE"/>
    <property type="match status" value="1"/>
</dbReference>
<dbReference type="OrthoDB" id="26719at2759"/>
<dbReference type="SUPFAM" id="SSF56214">
    <property type="entry name" value="4'-phosphopantetheinyl transferase"/>
    <property type="match status" value="2"/>
</dbReference>
<organism evidence="4 5">
    <name type="scientific">Saccharata proteae CBS 121410</name>
    <dbReference type="NCBI Taxonomy" id="1314787"/>
    <lineage>
        <taxon>Eukaryota</taxon>
        <taxon>Fungi</taxon>
        <taxon>Dikarya</taxon>
        <taxon>Ascomycota</taxon>
        <taxon>Pezizomycotina</taxon>
        <taxon>Dothideomycetes</taxon>
        <taxon>Dothideomycetes incertae sedis</taxon>
        <taxon>Botryosphaeriales</taxon>
        <taxon>Saccharataceae</taxon>
        <taxon>Saccharata</taxon>
    </lineage>
</organism>
<dbReference type="AlphaFoldDB" id="A0A9P4LX01"/>
<dbReference type="PANTHER" id="PTHR12215">
    <property type="entry name" value="PHOSPHOPANTETHEINE TRANSFERASE"/>
    <property type="match status" value="1"/>
</dbReference>
<reference evidence="4" key="1">
    <citation type="journal article" date="2020" name="Stud. Mycol.">
        <title>101 Dothideomycetes genomes: a test case for predicting lifestyles and emergence of pathogens.</title>
        <authorList>
            <person name="Haridas S."/>
            <person name="Albert R."/>
            <person name="Binder M."/>
            <person name="Bloem J."/>
            <person name="Labutti K."/>
            <person name="Salamov A."/>
            <person name="Andreopoulos B."/>
            <person name="Baker S."/>
            <person name="Barry K."/>
            <person name="Bills G."/>
            <person name="Bluhm B."/>
            <person name="Cannon C."/>
            <person name="Castanera R."/>
            <person name="Culley D."/>
            <person name="Daum C."/>
            <person name="Ezra D."/>
            <person name="Gonzalez J."/>
            <person name="Henrissat B."/>
            <person name="Kuo A."/>
            <person name="Liang C."/>
            <person name="Lipzen A."/>
            <person name="Lutzoni F."/>
            <person name="Magnuson J."/>
            <person name="Mondo S."/>
            <person name="Nolan M."/>
            <person name="Ohm R."/>
            <person name="Pangilinan J."/>
            <person name="Park H.-J."/>
            <person name="Ramirez L."/>
            <person name="Alfaro M."/>
            <person name="Sun H."/>
            <person name="Tritt A."/>
            <person name="Yoshinaga Y."/>
            <person name="Zwiers L.-H."/>
            <person name="Turgeon B."/>
            <person name="Goodwin S."/>
            <person name="Spatafora J."/>
            <person name="Crous P."/>
            <person name="Grigoriev I."/>
        </authorList>
    </citation>
    <scope>NUCLEOTIDE SEQUENCE</scope>
    <source>
        <strain evidence="4">CBS 121410</strain>
    </source>
</reference>
<dbReference type="GO" id="GO:0008897">
    <property type="term" value="F:holo-[acyl-carrier-protein] synthase activity"/>
    <property type="evidence" value="ECO:0007669"/>
    <property type="project" value="UniProtKB-EC"/>
</dbReference>
<sequence>MAGPDPALSCYLLDTRSLWPGERITQSASALLPLLSPSEQDSVTRKHFARDARMSLASALLKRFYIVRTISVPWSRIHFSRLRDPIHGKPCLLSPTTNLPVATPSFNVTHQAGLVALIGSSRETTDVGIDIVCVNERNDTLAIDRDGFGAWVDVYEDFFSEAELFDIKYSIPEPGITLLDGTQLSSADLGRHDRCVRRDQLLTVIQTLPNGGRREVHFMSDILVDAKLRRFYAFWAYKEAYIKLTGEAMLASWLRDLEFRNVRAPGPGTVARCSTLGVWGEKVRDAEVWLRGERVSDVRIELQSFEEDYMIAVAVRGAEGVVPEMESVDVERDVIPLTVESVA</sequence>
<dbReference type="Pfam" id="PF22624">
    <property type="entry name" value="AASDHPPT_N"/>
    <property type="match status" value="1"/>
</dbReference>
<dbReference type="InterPro" id="IPR037143">
    <property type="entry name" value="4-PPantetheinyl_Trfase_dom_sf"/>
</dbReference>
<dbReference type="GO" id="GO:0005829">
    <property type="term" value="C:cytosol"/>
    <property type="evidence" value="ECO:0007669"/>
    <property type="project" value="TreeGrafter"/>
</dbReference>
<gene>
    <name evidence="4" type="ORF">K490DRAFT_65969</name>
</gene>
<evidence type="ECO:0000313" key="5">
    <source>
        <dbReference type="Proteomes" id="UP000799776"/>
    </source>
</evidence>
<dbReference type="EC" id="2.7.8.7" evidence="1"/>
<evidence type="ECO:0000259" key="3">
    <source>
        <dbReference type="Pfam" id="PF22624"/>
    </source>
</evidence>
<comment type="caution">
    <text evidence="4">The sequence shown here is derived from an EMBL/GenBank/DDBJ whole genome shotgun (WGS) entry which is preliminary data.</text>
</comment>